<keyword evidence="10" id="KW-1185">Reference proteome</keyword>
<dbReference type="Proteomes" id="UP000386466">
    <property type="component" value="Unassembled WGS sequence"/>
</dbReference>
<keyword evidence="6" id="KW-0206">Cytoskeleton</keyword>
<evidence type="ECO:0000256" key="4">
    <source>
        <dbReference type="ARBA" id="ARBA00022490"/>
    </source>
</evidence>
<reference evidence="9 10" key="1">
    <citation type="submission" date="2019-01" db="EMBL/GenBank/DDBJ databases">
        <authorList>
            <person name="Alioto T."/>
            <person name="Alioto T."/>
        </authorList>
    </citation>
    <scope>NUCLEOTIDE SEQUENCE [LARGE SCALE GENOMIC DNA]</scope>
</reference>
<dbReference type="GO" id="GO:1902018">
    <property type="term" value="P:negative regulation of cilium assembly"/>
    <property type="evidence" value="ECO:0007669"/>
    <property type="project" value="TreeGrafter"/>
</dbReference>
<evidence type="ECO:0000256" key="1">
    <source>
        <dbReference type="ARBA" id="ARBA00004114"/>
    </source>
</evidence>
<evidence type="ECO:0000256" key="7">
    <source>
        <dbReference type="ARBA" id="ARBA00023273"/>
    </source>
</evidence>
<evidence type="ECO:0000256" key="5">
    <source>
        <dbReference type="ARBA" id="ARBA00023054"/>
    </source>
</evidence>
<dbReference type="PANTHER" id="PTHR23162">
    <property type="entry name" value="OUTER DENSE FIBER OF SPERM TAILS 2"/>
    <property type="match status" value="1"/>
</dbReference>
<name>A0A485N0Q6_LYNPA</name>
<dbReference type="InterPro" id="IPR026099">
    <property type="entry name" value="Odf2-rel"/>
</dbReference>
<comment type="subcellular location">
    <subcellularLocation>
        <location evidence="2">Cell projection</location>
        <location evidence="2">Cilium</location>
    </subcellularLocation>
    <subcellularLocation>
        <location evidence="1">Cytoplasm</location>
        <location evidence="1">Cytoskeleton</location>
        <location evidence="1">Microtubule organizing center</location>
        <location evidence="1">Centrosome</location>
        <location evidence="1">Centriole</location>
    </subcellularLocation>
</comment>
<dbReference type="Gene3D" id="1.10.287.1490">
    <property type="match status" value="1"/>
</dbReference>
<comment type="similarity">
    <text evidence="3">Belongs to the ODF2 family.</text>
</comment>
<dbReference type="EMBL" id="CAAGRJ010008355">
    <property type="protein sequence ID" value="VFV26149.1"/>
    <property type="molecule type" value="Genomic_DNA"/>
</dbReference>
<keyword evidence="4" id="KW-0963">Cytoplasm</keyword>
<feature type="coiled-coil region" evidence="8">
    <location>
        <begin position="140"/>
        <end position="181"/>
    </location>
</feature>
<evidence type="ECO:0000313" key="10">
    <source>
        <dbReference type="Proteomes" id="UP000386466"/>
    </source>
</evidence>
<feature type="coiled-coil region" evidence="8">
    <location>
        <begin position="455"/>
        <end position="550"/>
    </location>
</feature>
<evidence type="ECO:0000256" key="2">
    <source>
        <dbReference type="ARBA" id="ARBA00004138"/>
    </source>
</evidence>
<feature type="coiled-coil region" evidence="8">
    <location>
        <begin position="242"/>
        <end position="417"/>
    </location>
</feature>
<organism evidence="9 10">
    <name type="scientific">Lynx pardinus</name>
    <name type="common">Iberian lynx</name>
    <name type="synonym">Felis pardina</name>
    <dbReference type="NCBI Taxonomy" id="191816"/>
    <lineage>
        <taxon>Eukaryota</taxon>
        <taxon>Metazoa</taxon>
        <taxon>Chordata</taxon>
        <taxon>Craniata</taxon>
        <taxon>Vertebrata</taxon>
        <taxon>Euteleostomi</taxon>
        <taxon>Mammalia</taxon>
        <taxon>Eutheria</taxon>
        <taxon>Laurasiatheria</taxon>
        <taxon>Carnivora</taxon>
        <taxon>Feliformia</taxon>
        <taxon>Felidae</taxon>
        <taxon>Felinae</taxon>
        <taxon>Lynx</taxon>
    </lineage>
</organism>
<evidence type="ECO:0000256" key="6">
    <source>
        <dbReference type="ARBA" id="ARBA00023212"/>
    </source>
</evidence>
<dbReference type="AlphaFoldDB" id="A0A485N0Q6"/>
<keyword evidence="7" id="KW-0966">Cell projection</keyword>
<protein>
    <submittedName>
        <fullName evidence="9">Outer dense fiber protein 2-like</fullName>
    </submittedName>
</protein>
<dbReference type="PANTHER" id="PTHR23162:SF7">
    <property type="entry name" value="PROTEIN BCAP"/>
    <property type="match status" value="1"/>
</dbReference>
<dbReference type="GO" id="GO:0005814">
    <property type="term" value="C:centriole"/>
    <property type="evidence" value="ECO:0007669"/>
    <property type="project" value="UniProtKB-SubCell"/>
</dbReference>
<dbReference type="GO" id="GO:0036064">
    <property type="term" value="C:ciliary basal body"/>
    <property type="evidence" value="ECO:0007669"/>
    <property type="project" value="TreeGrafter"/>
</dbReference>
<keyword evidence="5 8" id="KW-0175">Coiled coil</keyword>
<gene>
    <name evidence="9" type="ORF">LYPA_23C021649</name>
</gene>
<accession>A0A485N0Q6</accession>
<evidence type="ECO:0000256" key="3">
    <source>
        <dbReference type="ARBA" id="ARBA00009316"/>
    </source>
</evidence>
<evidence type="ECO:0000313" key="9">
    <source>
        <dbReference type="EMBL" id="VFV26149.1"/>
    </source>
</evidence>
<proteinExistence type="inferred from homology"/>
<evidence type="ECO:0000256" key="8">
    <source>
        <dbReference type="SAM" id="Coils"/>
    </source>
</evidence>
<sequence length="556" mass="64630">MEKSAIDGSHSEKLCSHFKSTPENERLLQPASESHLSCGKQDILNEKTELEATFKEPELATCSVELFLPLFKDTVEEISFENVGDSLSSMLEKLTDNENENTKKLLEKETYIQELSCLFQNEQANALKANRFSQSVKVVHERLQLQIRKKEAENDKLKEYIKSLETKITEWNLELRKNKHEVVAMKESSRQKTIALKKASKIYKQRLKHFTGDMENLTSQIGDREAKLSETISASNAWKSHYEKIVIEKTELEVQIETMKKQITNLLEDLKKVEDVGKNSCEEILRKLHSVEYENETLNLENTKLKTTLAALKDEVVSVENELLELQEVEKQQKALIEVYKTQIQKLQEAAEMVKSRCENLLHENNLITKNKNKKLEKMRGQTESHLKELEHIRDSVTAAERRLHECQESVQHYRERCADKVHTVRELQGQVDGNHNLLKKLSLEEENYLIQLKCENLKQKLEQMDAENKELEKKLANQEECLKHSNLKFEEKSAEHTALARQLEAALEEGRQKKAQHQEVCLKEIQHSLEKSENQNESIKNYLQFLKTSYVTMFG</sequence>
<dbReference type="GO" id="GO:0005813">
    <property type="term" value="C:centrosome"/>
    <property type="evidence" value="ECO:0007669"/>
    <property type="project" value="TreeGrafter"/>
</dbReference>